<sequence length="323" mass="34751">MSGRNSRAERKRVMQDEADSRPSPKFKPINGPADETPTKRQRTTPRSKNTDNGEGSSGKSGGKGSSGKSVMSKKERDYQSVLHSGSRKTQMRSQSRATVFPSMVRPEKCLRCAGEVAQFPDLVCSIDPKSTASKCTDCVKKGKSCEDVSPKLSSLASPLLTSGEVPARLHRLLYELESAAACFTEGHASQKDIDIAQAAFDAEKLRSNHDTKISDAEAQKFPWKPVVQSQEKLGASVSSAIVSANRILVGHLTKEFAVVTASFESVIDQLSGLRRDIRLVHPEAFAQEDVHDEGGVEVSESGHAASGTTSPIEATELEQGGAH</sequence>
<dbReference type="AlphaFoldDB" id="A0A8H7T1A9"/>
<comment type="caution">
    <text evidence="2">The sequence shown here is derived from an EMBL/GenBank/DDBJ whole genome shotgun (WGS) entry which is preliminary data.</text>
</comment>
<feature type="compositionally biased region" description="Basic and acidic residues" evidence="1">
    <location>
        <begin position="1"/>
        <end position="22"/>
    </location>
</feature>
<evidence type="ECO:0000256" key="1">
    <source>
        <dbReference type="SAM" id="MobiDB-lite"/>
    </source>
</evidence>
<gene>
    <name evidence="2" type="ORF">IFR04_016263</name>
</gene>
<organism evidence="2 3">
    <name type="scientific">Cadophora malorum</name>
    <dbReference type="NCBI Taxonomy" id="108018"/>
    <lineage>
        <taxon>Eukaryota</taxon>
        <taxon>Fungi</taxon>
        <taxon>Dikarya</taxon>
        <taxon>Ascomycota</taxon>
        <taxon>Pezizomycotina</taxon>
        <taxon>Leotiomycetes</taxon>
        <taxon>Helotiales</taxon>
        <taxon>Ploettnerulaceae</taxon>
        <taxon>Cadophora</taxon>
    </lineage>
</organism>
<keyword evidence="3" id="KW-1185">Reference proteome</keyword>
<dbReference type="Proteomes" id="UP000664132">
    <property type="component" value="Unassembled WGS sequence"/>
</dbReference>
<name>A0A8H7T1A9_9HELO</name>
<evidence type="ECO:0000313" key="3">
    <source>
        <dbReference type="Proteomes" id="UP000664132"/>
    </source>
</evidence>
<reference evidence="2" key="1">
    <citation type="submission" date="2021-02" db="EMBL/GenBank/DDBJ databases">
        <title>Genome sequence Cadophora malorum strain M34.</title>
        <authorList>
            <person name="Stefanovic E."/>
            <person name="Vu D."/>
            <person name="Scully C."/>
            <person name="Dijksterhuis J."/>
            <person name="Roader J."/>
            <person name="Houbraken J."/>
        </authorList>
    </citation>
    <scope>NUCLEOTIDE SEQUENCE</scope>
    <source>
        <strain evidence="2">M34</strain>
    </source>
</reference>
<proteinExistence type="predicted"/>
<accession>A0A8H7T1A9</accession>
<feature type="region of interest" description="Disordered" evidence="1">
    <location>
        <begin position="288"/>
        <end position="323"/>
    </location>
</feature>
<feature type="region of interest" description="Disordered" evidence="1">
    <location>
        <begin position="1"/>
        <end position="98"/>
    </location>
</feature>
<protein>
    <submittedName>
        <fullName evidence="2">Uncharacterized protein</fullName>
    </submittedName>
</protein>
<evidence type="ECO:0000313" key="2">
    <source>
        <dbReference type="EMBL" id="KAG4410603.1"/>
    </source>
</evidence>
<feature type="compositionally biased region" description="Gly residues" evidence="1">
    <location>
        <begin position="55"/>
        <end position="65"/>
    </location>
</feature>
<dbReference type="EMBL" id="JAFJYH010000648">
    <property type="protein sequence ID" value="KAG4410603.1"/>
    <property type="molecule type" value="Genomic_DNA"/>
</dbReference>